<dbReference type="Proteomes" id="UP000472267">
    <property type="component" value="Unassembled WGS sequence"/>
</dbReference>
<dbReference type="AlphaFoldDB" id="A0A672HTR0"/>
<sequence>MTSVQLLLVVSAALCAAQRHNVGSRTEWNEADRSRGLCSNLTLVLDNWKFAIMTQVKDLLLHDHDAVLPEYGRIRPLSAALADLYQEFNSLKERLSRLTAQFHGVESFVDQARSGGNLARTRAAGPEAGGRPQGRRSRVVIRRVVKAAAPPN</sequence>
<dbReference type="PANTHER" id="PTHR41693">
    <property type="entry name" value="HEME-BINDING PROTEIN 1"/>
    <property type="match status" value="1"/>
</dbReference>
<feature type="region of interest" description="Disordered" evidence="1">
    <location>
        <begin position="116"/>
        <end position="136"/>
    </location>
</feature>
<keyword evidence="2" id="KW-0732">Signal</keyword>
<proteinExistence type="predicted"/>
<dbReference type="InParanoid" id="A0A672HTR0"/>
<feature type="chain" id="PRO_5025472708" evidence="2">
    <location>
        <begin position="18"/>
        <end position="152"/>
    </location>
</feature>
<dbReference type="OMA" id="WDYRNEA"/>
<evidence type="ECO:0000313" key="4">
    <source>
        <dbReference type="Proteomes" id="UP000472267"/>
    </source>
</evidence>
<organism evidence="3 4">
    <name type="scientific">Salarias fasciatus</name>
    <name type="common">Jewelled blenny</name>
    <name type="synonym">Blennius fasciatus</name>
    <dbReference type="NCBI Taxonomy" id="181472"/>
    <lineage>
        <taxon>Eukaryota</taxon>
        <taxon>Metazoa</taxon>
        <taxon>Chordata</taxon>
        <taxon>Craniata</taxon>
        <taxon>Vertebrata</taxon>
        <taxon>Euteleostomi</taxon>
        <taxon>Actinopterygii</taxon>
        <taxon>Neopterygii</taxon>
        <taxon>Teleostei</taxon>
        <taxon>Neoteleostei</taxon>
        <taxon>Acanthomorphata</taxon>
        <taxon>Ovalentaria</taxon>
        <taxon>Blenniimorphae</taxon>
        <taxon>Blenniiformes</taxon>
        <taxon>Blennioidei</taxon>
        <taxon>Blenniidae</taxon>
        <taxon>Salariinae</taxon>
        <taxon>Salarias</taxon>
    </lineage>
</organism>
<protein>
    <submittedName>
        <fullName evidence="3">Uncharacterized protein</fullName>
    </submittedName>
</protein>
<name>A0A672HTR0_SALFA</name>
<evidence type="ECO:0000256" key="2">
    <source>
        <dbReference type="SAM" id="SignalP"/>
    </source>
</evidence>
<feature type="signal peptide" evidence="2">
    <location>
        <begin position="1"/>
        <end position="17"/>
    </location>
</feature>
<evidence type="ECO:0000313" key="3">
    <source>
        <dbReference type="Ensembl" id="ENSSFAP00005032397.1"/>
    </source>
</evidence>
<dbReference type="Ensembl" id="ENSSFAT00005033549.1">
    <property type="protein sequence ID" value="ENSSFAP00005032397.1"/>
    <property type="gene ID" value="ENSSFAG00005016408.1"/>
</dbReference>
<evidence type="ECO:0000256" key="1">
    <source>
        <dbReference type="SAM" id="MobiDB-lite"/>
    </source>
</evidence>
<accession>A0A672HTR0</accession>
<reference evidence="3" key="2">
    <citation type="submission" date="2025-09" db="UniProtKB">
        <authorList>
            <consortium name="Ensembl"/>
        </authorList>
    </citation>
    <scope>IDENTIFICATION</scope>
</reference>
<dbReference type="PANTHER" id="PTHR41693:SF2">
    <property type="entry name" value="BIOGENESIS OF LYSOSOME-RELATED ORGANELLES COMPLEX 1 SUBUNIT 2"/>
    <property type="match status" value="1"/>
</dbReference>
<reference evidence="3" key="1">
    <citation type="submission" date="2025-08" db="UniProtKB">
        <authorList>
            <consortium name="Ensembl"/>
        </authorList>
    </citation>
    <scope>IDENTIFICATION</scope>
</reference>
<keyword evidence="4" id="KW-1185">Reference proteome</keyword>